<keyword evidence="3" id="KW-1185">Reference proteome</keyword>
<evidence type="ECO:0000256" key="1">
    <source>
        <dbReference type="SAM" id="MobiDB-lite"/>
    </source>
</evidence>
<sequence>MATPPASSSISSRSLRRHHATLLRHHASLAAEQQLLARLWYKSRAQFRNAKWMRPCDVVRRRMGVMAKIIEEALRSSAALFDALTVSVRTEGSSASTSIALQTLPKRSQAQDVSPPLKLVARHLISLLTLLCALDELSQRARTAFSLLESHLRTPPAPTFAALVTSMLGLCAGVHARCSEGIQSTAEAYGEVAATSGMAKERPIRVGSSQATQALQEGRSKLQRKKRGADEEEVAREVIAALPASIQAATPAAKGTRNKTRLPPVPVAGSRRSLVDELLETTKLAR</sequence>
<evidence type="ECO:0000313" key="2">
    <source>
        <dbReference type="EMBL" id="PWN29310.1"/>
    </source>
</evidence>
<name>A0A316UVH7_9BASI</name>
<reference evidence="2 3" key="1">
    <citation type="journal article" date="2018" name="Mol. Biol. Evol.">
        <title>Broad Genomic Sampling Reveals a Smut Pathogenic Ancestry of the Fungal Clade Ustilaginomycotina.</title>
        <authorList>
            <person name="Kijpornyongpan T."/>
            <person name="Mondo S.J."/>
            <person name="Barry K."/>
            <person name="Sandor L."/>
            <person name="Lee J."/>
            <person name="Lipzen A."/>
            <person name="Pangilinan J."/>
            <person name="LaButti K."/>
            <person name="Hainaut M."/>
            <person name="Henrissat B."/>
            <person name="Grigoriev I.V."/>
            <person name="Spatafora J.W."/>
            <person name="Aime M.C."/>
        </authorList>
    </citation>
    <scope>NUCLEOTIDE SEQUENCE [LARGE SCALE GENOMIC DNA]</scope>
    <source>
        <strain evidence="2 3">MCA 5214</strain>
    </source>
</reference>
<dbReference type="GeneID" id="37030847"/>
<gene>
    <name evidence="2" type="ORF">BDZ90DRAFT_277612</name>
</gene>
<dbReference type="OrthoDB" id="114080at2759"/>
<protein>
    <recommendedName>
        <fullName evidence="4">Nucleolus and neural progenitor protein-like N-terminal domain-containing protein</fullName>
    </recommendedName>
</protein>
<dbReference type="RefSeq" id="XP_025363922.1">
    <property type="nucleotide sequence ID" value="XM_025509024.1"/>
</dbReference>
<accession>A0A316UVH7</accession>
<dbReference type="AlphaFoldDB" id="A0A316UVH7"/>
<organism evidence="2 3">
    <name type="scientific">Jaminaea rosea</name>
    <dbReference type="NCBI Taxonomy" id="1569628"/>
    <lineage>
        <taxon>Eukaryota</taxon>
        <taxon>Fungi</taxon>
        <taxon>Dikarya</taxon>
        <taxon>Basidiomycota</taxon>
        <taxon>Ustilaginomycotina</taxon>
        <taxon>Exobasidiomycetes</taxon>
        <taxon>Microstromatales</taxon>
        <taxon>Microstromatales incertae sedis</taxon>
        <taxon>Jaminaea</taxon>
    </lineage>
</organism>
<dbReference type="EMBL" id="KZ819663">
    <property type="protein sequence ID" value="PWN29310.1"/>
    <property type="molecule type" value="Genomic_DNA"/>
</dbReference>
<dbReference type="Proteomes" id="UP000245884">
    <property type="component" value="Unassembled WGS sequence"/>
</dbReference>
<evidence type="ECO:0008006" key="4">
    <source>
        <dbReference type="Google" id="ProtNLM"/>
    </source>
</evidence>
<proteinExistence type="predicted"/>
<feature type="region of interest" description="Disordered" evidence="1">
    <location>
        <begin position="249"/>
        <end position="268"/>
    </location>
</feature>
<evidence type="ECO:0000313" key="3">
    <source>
        <dbReference type="Proteomes" id="UP000245884"/>
    </source>
</evidence>
<feature type="region of interest" description="Disordered" evidence="1">
    <location>
        <begin position="207"/>
        <end position="229"/>
    </location>
</feature>